<feature type="transmembrane region" description="Helical" evidence="9">
    <location>
        <begin position="628"/>
        <end position="648"/>
    </location>
</feature>
<keyword evidence="2" id="KW-0813">Transport</keyword>
<dbReference type="Gene3D" id="3.40.50.300">
    <property type="entry name" value="P-loop containing nucleotide triphosphate hydrolases"/>
    <property type="match status" value="2"/>
</dbReference>
<dbReference type="PROSITE" id="PS50929">
    <property type="entry name" value="ABC_TM1F"/>
    <property type="match status" value="1"/>
</dbReference>
<accession>A0A369JYI3</accession>
<evidence type="ECO:0000256" key="7">
    <source>
        <dbReference type="ARBA" id="ARBA00022989"/>
    </source>
</evidence>
<dbReference type="GO" id="GO:0016887">
    <property type="term" value="F:ATP hydrolysis activity"/>
    <property type="evidence" value="ECO:0007669"/>
    <property type="project" value="InterPro"/>
</dbReference>
<evidence type="ECO:0000259" key="10">
    <source>
        <dbReference type="PROSITE" id="PS50893"/>
    </source>
</evidence>
<evidence type="ECO:0000256" key="4">
    <source>
        <dbReference type="ARBA" id="ARBA00022737"/>
    </source>
</evidence>
<evidence type="ECO:0000256" key="9">
    <source>
        <dbReference type="SAM" id="Phobius"/>
    </source>
</evidence>
<dbReference type="CDD" id="cd18604">
    <property type="entry name" value="ABC_6TM_VMR1_D2_like"/>
    <property type="match status" value="1"/>
</dbReference>
<dbReference type="Proteomes" id="UP000076154">
    <property type="component" value="Unassembled WGS sequence"/>
</dbReference>
<dbReference type="STRING" id="39966.A0A369JYI3"/>
<sequence>MKQELSASKVFSSMAVFDMLRDQLHMVFYAINQFITGKVSLQRVDDFLQNTELLDSFSEKESVDLFATQPENDKIGFRDATFAWSSDTEGSLTPSKGKFALRIDGELIFKRREINLIVGPTGSGKTSLLMALLGEMHFQPSGPESWYNLPRDGGIAYAAQESWVQNETIKDNIVFGAAFDEARYKKVLYQCSLERDLALFEAGDQTEVGEKGLTLSGGQKARITLARAIYSQAEIILLDDVLAALDVHTAKWIIAKCFTGDLIQGRTVLLVTHNVAMARPIAGFIVHMGVDGTVLSQGSVSEALAKDSLLAEEVTEEEGVMAKVESEIDSLAAPDEKKSDGKLIVAEEIEEGHVSWGALELYFRGLGGKHPIPFFLAVAVGLLFTDLSNATQTWYLGYWASQYDNHDASEVNVAYYLSVYAALLLFAIIVYCLSFVMYIYGAIRASKSLHQQLVQSVLGTTLRWLDVTPTSRVITRCTQDIRAVDGPIPTDFWWLAEMTVTMLVKFGAVVLLTPAFLIPGILVAVIGGWCGQIYIAAQLSVKREMSNAKAPVLGHFGAAIAGLTSIRAYGVQQTFQEVSLNRINRYSRAARTFYNLNRWVCIRIDAIGGLFAAALAASLVYFQDHTAANTGFSLNMAVGFSGMILWWVRVLNEFEVQGNSLERIQGYVNIEQEPKSSEQGVPPAYWPASGDIRVENLSASYSLDGPKILHDLSFHIKSGERIGVVGRTGSGKSSLTLSLLRCIFTEGNVYYDGLDTRNVNLDALRSNITIIPQIPELLSGSLRQNLDPFDQHDDATLNDALRAAGLFSLQSEMDDGRITLDSAVADGGGNLSVGQRQILALARAIVRGSKLLILDEATSAIDYKTDSIIQSSLRHELRGDVTLITVAHRLQTIMDADKIMVLDAGNIVEFNSPKELLKHSNGKLRALVDESGDRDALYAMAEGNAEQ</sequence>
<evidence type="ECO:0000313" key="12">
    <source>
        <dbReference type="EMBL" id="RDB26290.1"/>
    </source>
</evidence>
<evidence type="ECO:0000256" key="6">
    <source>
        <dbReference type="ARBA" id="ARBA00022840"/>
    </source>
</evidence>
<keyword evidence="6 12" id="KW-0067">ATP-binding</keyword>
<dbReference type="InterPro" id="IPR003439">
    <property type="entry name" value="ABC_transporter-like_ATP-bd"/>
</dbReference>
<dbReference type="PROSITE" id="PS00211">
    <property type="entry name" value="ABC_TRANSPORTER_1"/>
    <property type="match status" value="1"/>
</dbReference>
<keyword evidence="4" id="KW-0677">Repeat</keyword>
<keyword evidence="5" id="KW-0547">Nucleotide-binding</keyword>
<protein>
    <submittedName>
        <fullName evidence="12">ATP-binding cassette transporter abc4</fullName>
    </submittedName>
</protein>
<feature type="transmembrane region" description="Helical" evidence="9">
    <location>
        <begin position="600"/>
        <end position="622"/>
    </location>
</feature>
<dbReference type="InterPro" id="IPR036640">
    <property type="entry name" value="ABC1_TM_sf"/>
</dbReference>
<dbReference type="GO" id="GO:0016020">
    <property type="term" value="C:membrane"/>
    <property type="evidence" value="ECO:0007669"/>
    <property type="project" value="UniProtKB-SubCell"/>
</dbReference>
<reference evidence="12" key="1">
    <citation type="submission" date="2018-04" db="EMBL/GenBank/DDBJ databases">
        <title>Whole genome sequencing of Hypsizygus marmoreus.</title>
        <authorList>
            <person name="Choi I.-G."/>
            <person name="Min B."/>
            <person name="Kim J.-G."/>
            <person name="Kim S."/>
            <person name="Oh Y.-L."/>
            <person name="Kong W.-S."/>
            <person name="Park H."/>
            <person name="Jeong J."/>
            <person name="Song E.-S."/>
        </authorList>
    </citation>
    <scope>NUCLEOTIDE SEQUENCE [LARGE SCALE GENOMIC DNA]</scope>
    <source>
        <strain evidence="12">51987-8</strain>
    </source>
</reference>
<dbReference type="FunFam" id="1.20.1560.10:FF:000013">
    <property type="entry name" value="ABC transporter C family member 2"/>
    <property type="match status" value="1"/>
</dbReference>
<comment type="caution">
    <text evidence="12">The sequence shown here is derived from an EMBL/GenBank/DDBJ whole genome shotgun (WGS) entry which is preliminary data.</text>
</comment>
<feature type="transmembrane region" description="Helical" evidence="9">
    <location>
        <begin position="517"/>
        <end position="537"/>
    </location>
</feature>
<dbReference type="GO" id="GO:0140359">
    <property type="term" value="F:ABC-type transporter activity"/>
    <property type="evidence" value="ECO:0007669"/>
    <property type="project" value="InterPro"/>
</dbReference>
<dbReference type="FunFam" id="3.40.50.300:FF:000838">
    <property type="entry name" value="ABC multidrug transporter (Eurofung)"/>
    <property type="match status" value="1"/>
</dbReference>
<name>A0A369JYI3_HYPMA</name>
<dbReference type="SUPFAM" id="SSF52540">
    <property type="entry name" value="P-loop containing nucleoside triphosphate hydrolases"/>
    <property type="match status" value="2"/>
</dbReference>
<evidence type="ECO:0000256" key="5">
    <source>
        <dbReference type="ARBA" id="ARBA00022741"/>
    </source>
</evidence>
<dbReference type="CDD" id="cd03250">
    <property type="entry name" value="ABCC_MRP_domain1"/>
    <property type="match status" value="1"/>
</dbReference>
<evidence type="ECO:0000256" key="1">
    <source>
        <dbReference type="ARBA" id="ARBA00004141"/>
    </source>
</evidence>
<dbReference type="Gene3D" id="1.20.1560.10">
    <property type="entry name" value="ABC transporter type 1, transmembrane domain"/>
    <property type="match status" value="2"/>
</dbReference>
<comment type="subcellular location">
    <subcellularLocation>
        <location evidence="1">Membrane</location>
        <topology evidence="1">Multi-pass membrane protein</topology>
    </subcellularLocation>
</comment>
<organism evidence="12 13">
    <name type="scientific">Hypsizygus marmoreus</name>
    <name type="common">White beech mushroom</name>
    <name type="synonym">Agaricus marmoreus</name>
    <dbReference type="NCBI Taxonomy" id="39966"/>
    <lineage>
        <taxon>Eukaryota</taxon>
        <taxon>Fungi</taxon>
        <taxon>Dikarya</taxon>
        <taxon>Basidiomycota</taxon>
        <taxon>Agaricomycotina</taxon>
        <taxon>Agaricomycetes</taxon>
        <taxon>Agaricomycetidae</taxon>
        <taxon>Agaricales</taxon>
        <taxon>Tricholomatineae</taxon>
        <taxon>Lyophyllaceae</taxon>
        <taxon>Hypsizygus</taxon>
    </lineage>
</organism>
<dbReference type="InterPro" id="IPR003593">
    <property type="entry name" value="AAA+_ATPase"/>
</dbReference>
<dbReference type="SUPFAM" id="SSF90123">
    <property type="entry name" value="ABC transporter transmembrane region"/>
    <property type="match status" value="1"/>
</dbReference>
<evidence type="ECO:0000256" key="8">
    <source>
        <dbReference type="ARBA" id="ARBA00023136"/>
    </source>
</evidence>
<feature type="transmembrane region" description="Helical" evidence="9">
    <location>
        <begin position="374"/>
        <end position="395"/>
    </location>
</feature>
<dbReference type="PANTHER" id="PTHR24223">
    <property type="entry name" value="ATP-BINDING CASSETTE SUB-FAMILY C"/>
    <property type="match status" value="1"/>
</dbReference>
<keyword evidence="8 9" id="KW-0472">Membrane</keyword>
<evidence type="ECO:0000259" key="11">
    <source>
        <dbReference type="PROSITE" id="PS50929"/>
    </source>
</evidence>
<dbReference type="PANTHER" id="PTHR24223:SF356">
    <property type="entry name" value="ATP-BINDING CASSETTE TRANSPORTER ABC4"/>
    <property type="match status" value="1"/>
</dbReference>
<evidence type="ECO:0000256" key="2">
    <source>
        <dbReference type="ARBA" id="ARBA00022448"/>
    </source>
</evidence>
<dbReference type="InterPro" id="IPR017871">
    <property type="entry name" value="ABC_transporter-like_CS"/>
</dbReference>
<dbReference type="InterPro" id="IPR027417">
    <property type="entry name" value="P-loop_NTPase"/>
</dbReference>
<gene>
    <name evidence="12" type="primary">abc4_0</name>
    <name evidence="12" type="ORF">Hypma_006445</name>
</gene>
<feature type="domain" description="ABC transporter" evidence="10">
    <location>
        <begin position="692"/>
        <end position="929"/>
    </location>
</feature>
<feature type="transmembrane region" description="Helical" evidence="9">
    <location>
        <begin position="415"/>
        <end position="440"/>
    </location>
</feature>
<dbReference type="OrthoDB" id="6500128at2759"/>
<evidence type="ECO:0000256" key="3">
    <source>
        <dbReference type="ARBA" id="ARBA00022692"/>
    </source>
</evidence>
<keyword evidence="7 9" id="KW-1133">Transmembrane helix</keyword>
<dbReference type="PROSITE" id="PS50893">
    <property type="entry name" value="ABC_TRANSPORTER_2"/>
    <property type="match status" value="2"/>
</dbReference>
<keyword evidence="13" id="KW-1185">Reference proteome</keyword>
<dbReference type="InParanoid" id="A0A369JYI3"/>
<dbReference type="Pfam" id="PF00664">
    <property type="entry name" value="ABC_membrane"/>
    <property type="match status" value="1"/>
</dbReference>
<dbReference type="Pfam" id="PF00005">
    <property type="entry name" value="ABC_tran"/>
    <property type="match status" value="2"/>
</dbReference>
<dbReference type="SMART" id="SM00382">
    <property type="entry name" value="AAA"/>
    <property type="match status" value="2"/>
</dbReference>
<dbReference type="InterPro" id="IPR050173">
    <property type="entry name" value="ABC_transporter_C-like"/>
</dbReference>
<dbReference type="FunCoup" id="A0A369JYI3">
    <property type="interactions" value="37"/>
</dbReference>
<dbReference type="EMBL" id="LUEZ02000040">
    <property type="protein sequence ID" value="RDB26290.1"/>
    <property type="molecule type" value="Genomic_DNA"/>
</dbReference>
<keyword evidence="3 9" id="KW-0812">Transmembrane</keyword>
<dbReference type="InterPro" id="IPR011527">
    <property type="entry name" value="ABC1_TM_dom"/>
</dbReference>
<evidence type="ECO:0000313" key="13">
    <source>
        <dbReference type="Proteomes" id="UP000076154"/>
    </source>
</evidence>
<dbReference type="GO" id="GO:0005524">
    <property type="term" value="F:ATP binding"/>
    <property type="evidence" value="ECO:0007669"/>
    <property type="project" value="UniProtKB-KW"/>
</dbReference>
<feature type="domain" description="ABC transporter" evidence="10">
    <location>
        <begin position="75"/>
        <end position="322"/>
    </location>
</feature>
<dbReference type="CDD" id="cd03244">
    <property type="entry name" value="ABCC_MRP_domain2"/>
    <property type="match status" value="1"/>
</dbReference>
<feature type="domain" description="ABC transmembrane type-1" evidence="11">
    <location>
        <begin position="376"/>
        <end position="655"/>
    </location>
</feature>
<proteinExistence type="predicted"/>
<dbReference type="AlphaFoldDB" id="A0A369JYI3"/>